<keyword evidence="15" id="KW-1185">Reference proteome</keyword>
<keyword evidence="2" id="KW-0808">Transferase</keyword>
<protein>
    <recommendedName>
        <fullName evidence="10">Galactokinase</fullName>
        <ecNumber evidence="10">2.7.1.6</ecNumber>
    </recommendedName>
</protein>
<evidence type="ECO:0000313" key="15">
    <source>
        <dbReference type="Proteomes" id="UP000319818"/>
    </source>
</evidence>
<reference evidence="14 15" key="1">
    <citation type="submission" date="2019-06" db="EMBL/GenBank/DDBJ databases">
        <title>Sequencing the genomes of 1000 actinobacteria strains.</title>
        <authorList>
            <person name="Klenk H.-P."/>
        </authorList>
    </citation>
    <scope>NUCLEOTIDE SEQUENCE [LARGE SCALE GENOMIC DNA]</scope>
    <source>
        <strain evidence="14 15">DSM 45511</strain>
    </source>
</reference>
<dbReference type="NCBIfam" id="TIGR00131">
    <property type="entry name" value="gal_kin"/>
    <property type="match status" value="1"/>
</dbReference>
<dbReference type="InterPro" id="IPR014721">
    <property type="entry name" value="Ribsml_uS5_D2-typ_fold_subgr"/>
</dbReference>
<evidence type="ECO:0000259" key="11">
    <source>
        <dbReference type="Pfam" id="PF00288"/>
    </source>
</evidence>
<evidence type="ECO:0000259" key="13">
    <source>
        <dbReference type="Pfam" id="PF10509"/>
    </source>
</evidence>
<organism evidence="14 15">
    <name type="scientific">Pseudonocardia cypriaca</name>
    <dbReference type="NCBI Taxonomy" id="882449"/>
    <lineage>
        <taxon>Bacteria</taxon>
        <taxon>Bacillati</taxon>
        <taxon>Actinomycetota</taxon>
        <taxon>Actinomycetes</taxon>
        <taxon>Pseudonocardiales</taxon>
        <taxon>Pseudonocardiaceae</taxon>
        <taxon>Pseudonocardia</taxon>
    </lineage>
</organism>
<dbReference type="SUPFAM" id="SSF54211">
    <property type="entry name" value="Ribosomal protein S5 domain 2-like"/>
    <property type="match status" value="1"/>
</dbReference>
<evidence type="ECO:0000256" key="5">
    <source>
        <dbReference type="ARBA" id="ARBA00022777"/>
    </source>
</evidence>
<evidence type="ECO:0000256" key="8">
    <source>
        <dbReference type="ARBA" id="ARBA00023144"/>
    </source>
</evidence>
<dbReference type="PIRSF" id="PIRSF000530">
    <property type="entry name" value="Galactokinase"/>
    <property type="match status" value="1"/>
</dbReference>
<dbReference type="GO" id="GO:0046872">
    <property type="term" value="F:metal ion binding"/>
    <property type="evidence" value="ECO:0007669"/>
    <property type="project" value="UniProtKB-KW"/>
</dbReference>
<dbReference type="InterPro" id="IPR006204">
    <property type="entry name" value="GHMP_kinase_N_dom"/>
</dbReference>
<dbReference type="Pfam" id="PF00288">
    <property type="entry name" value="GHMP_kinases_N"/>
    <property type="match status" value="1"/>
</dbReference>
<evidence type="ECO:0000259" key="12">
    <source>
        <dbReference type="Pfam" id="PF08544"/>
    </source>
</evidence>
<keyword evidence="9" id="KW-0119">Carbohydrate metabolism</keyword>
<dbReference type="GO" id="GO:0004335">
    <property type="term" value="F:galactokinase activity"/>
    <property type="evidence" value="ECO:0007669"/>
    <property type="project" value="UniProtKB-UniRule"/>
</dbReference>
<gene>
    <name evidence="14" type="ORF">FB388_4885</name>
</gene>
<dbReference type="PROSITE" id="PS00627">
    <property type="entry name" value="GHMP_KINASES_ATP"/>
    <property type="match status" value="1"/>
</dbReference>
<dbReference type="PANTHER" id="PTHR10457">
    <property type="entry name" value="MEVALONATE KINASE/GALACTOKINASE"/>
    <property type="match status" value="1"/>
</dbReference>
<dbReference type="RefSeq" id="WP_246122347.1">
    <property type="nucleotide sequence ID" value="NZ_VFPH01000002.1"/>
</dbReference>
<feature type="domain" description="GHMP kinase N-terminal" evidence="11">
    <location>
        <begin position="86"/>
        <end position="177"/>
    </location>
</feature>
<comment type="similarity">
    <text evidence="1">Belongs to the GHMP kinase family. GalK subfamily.</text>
</comment>
<dbReference type="Pfam" id="PF10509">
    <property type="entry name" value="GalKase_gal_bdg"/>
    <property type="match status" value="1"/>
</dbReference>
<dbReference type="FunFam" id="3.30.70.890:FF:000001">
    <property type="entry name" value="Galactokinase"/>
    <property type="match status" value="1"/>
</dbReference>
<proteinExistence type="inferred from homology"/>
<evidence type="ECO:0000256" key="6">
    <source>
        <dbReference type="ARBA" id="ARBA00022840"/>
    </source>
</evidence>
<dbReference type="InterPro" id="IPR036554">
    <property type="entry name" value="GHMP_kinase_C_sf"/>
</dbReference>
<keyword evidence="3" id="KW-0479">Metal-binding</keyword>
<evidence type="ECO:0000256" key="10">
    <source>
        <dbReference type="NCBIfam" id="TIGR00131"/>
    </source>
</evidence>
<evidence type="ECO:0000256" key="2">
    <source>
        <dbReference type="ARBA" id="ARBA00022679"/>
    </source>
</evidence>
<keyword evidence="7" id="KW-0460">Magnesium</keyword>
<dbReference type="EC" id="2.7.1.6" evidence="10"/>
<name>A0A543FV02_9PSEU</name>
<dbReference type="PRINTS" id="PR00473">
    <property type="entry name" value="GALCTOKINASE"/>
</dbReference>
<dbReference type="InterPro" id="IPR013750">
    <property type="entry name" value="GHMP_kinase_C_dom"/>
</dbReference>
<dbReference type="Pfam" id="PF08544">
    <property type="entry name" value="GHMP_kinases_C"/>
    <property type="match status" value="1"/>
</dbReference>
<dbReference type="GO" id="GO:0005829">
    <property type="term" value="C:cytosol"/>
    <property type="evidence" value="ECO:0007669"/>
    <property type="project" value="TreeGrafter"/>
</dbReference>
<keyword evidence="5 14" id="KW-0418">Kinase</keyword>
<dbReference type="PRINTS" id="PR00959">
    <property type="entry name" value="MEVGALKINASE"/>
</dbReference>
<comment type="caution">
    <text evidence="14">The sequence shown here is derived from an EMBL/GenBank/DDBJ whole genome shotgun (WGS) entry which is preliminary data.</text>
</comment>
<keyword evidence="6" id="KW-0067">ATP-binding</keyword>
<dbReference type="Gene3D" id="3.30.70.890">
    <property type="entry name" value="GHMP kinase, C-terminal domain"/>
    <property type="match status" value="1"/>
</dbReference>
<evidence type="ECO:0000313" key="14">
    <source>
        <dbReference type="EMBL" id="TQM37667.1"/>
    </source>
</evidence>
<feature type="domain" description="Galactokinase N-terminal" evidence="13">
    <location>
        <begin position="3"/>
        <end position="51"/>
    </location>
</feature>
<dbReference type="GO" id="GO:0005524">
    <property type="term" value="F:ATP binding"/>
    <property type="evidence" value="ECO:0007669"/>
    <property type="project" value="UniProtKB-UniRule"/>
</dbReference>
<evidence type="ECO:0000256" key="9">
    <source>
        <dbReference type="ARBA" id="ARBA00023277"/>
    </source>
</evidence>
<dbReference type="PROSITE" id="PS00106">
    <property type="entry name" value="GALACTOKINASE"/>
    <property type="match status" value="1"/>
</dbReference>
<accession>A0A543FV02</accession>
<dbReference type="EMBL" id="VFPH01000002">
    <property type="protein sequence ID" value="TQM37667.1"/>
    <property type="molecule type" value="Genomic_DNA"/>
</dbReference>
<dbReference type="AlphaFoldDB" id="A0A543FV02"/>
<evidence type="ECO:0000256" key="3">
    <source>
        <dbReference type="ARBA" id="ARBA00022723"/>
    </source>
</evidence>
<sequence>MSTFSEFFGREPDGRWAGPGRVNLIGEHVDYADGLCLPFAIAQRTIVEVAKRSDDRLRLCSLSEEGGFDGELGDVGPGRPEGWSGYVAGVLWALREAGHAVGGIDLLVTDTVPLGSGLSSSAALECGVALAVDDLYGLGLGGSADGRKVLVDACRRAENDVVGAQTGGMDQAASLLGTAGHALLLDTHDESTRQVPFAPVEVGLTLLVIDTKVRHSHSDNEYGARRASVEKAADALGRPSLRDATLDDLAGLDADLLPRARHIVTEIDRVRRTVALLDAGRIAEIGPLLDASHASLAGDYEVSCPELDLACATARAAGALGARLTGGGFGGSAIALVPTDDVDTMSGAVRAAFAAAGYREPDIRATEPSAGAERIA</sequence>
<evidence type="ECO:0000256" key="1">
    <source>
        <dbReference type="ARBA" id="ARBA00006566"/>
    </source>
</evidence>
<dbReference type="InterPro" id="IPR019741">
    <property type="entry name" value="Galactokinase_CS"/>
</dbReference>
<dbReference type="InterPro" id="IPR006203">
    <property type="entry name" value="GHMP_knse_ATP-bd_CS"/>
</dbReference>
<keyword evidence="8" id="KW-0299">Galactose metabolism</keyword>
<dbReference type="InterPro" id="IPR020568">
    <property type="entry name" value="Ribosomal_Su5_D2-typ_SF"/>
</dbReference>
<dbReference type="InterPro" id="IPR006206">
    <property type="entry name" value="Mevalonate/galactokinase"/>
</dbReference>
<dbReference type="Gene3D" id="3.30.230.10">
    <property type="match status" value="1"/>
</dbReference>
<feature type="domain" description="GHMP kinase C-terminal" evidence="12">
    <location>
        <begin position="275"/>
        <end position="354"/>
    </location>
</feature>
<dbReference type="Proteomes" id="UP000319818">
    <property type="component" value="Unassembled WGS sequence"/>
</dbReference>
<dbReference type="GO" id="GO:0006012">
    <property type="term" value="P:galactose metabolic process"/>
    <property type="evidence" value="ECO:0007669"/>
    <property type="project" value="UniProtKB-UniRule"/>
</dbReference>
<dbReference type="SUPFAM" id="SSF55060">
    <property type="entry name" value="GHMP Kinase, C-terminal domain"/>
    <property type="match status" value="1"/>
</dbReference>
<keyword evidence="4" id="KW-0547">Nucleotide-binding</keyword>
<dbReference type="InterPro" id="IPR000705">
    <property type="entry name" value="Galactokinase"/>
</dbReference>
<dbReference type="InterPro" id="IPR019539">
    <property type="entry name" value="GalKase_N"/>
</dbReference>
<evidence type="ECO:0000256" key="7">
    <source>
        <dbReference type="ARBA" id="ARBA00022842"/>
    </source>
</evidence>
<dbReference type="PANTHER" id="PTHR10457:SF7">
    <property type="entry name" value="GALACTOKINASE-RELATED"/>
    <property type="match status" value="1"/>
</dbReference>
<evidence type="ECO:0000256" key="4">
    <source>
        <dbReference type="ARBA" id="ARBA00022741"/>
    </source>
</evidence>